<keyword evidence="7" id="KW-0032">Aminotransferase</keyword>
<dbReference type="RefSeq" id="WP_070015613.1">
    <property type="nucleotide sequence ID" value="NZ_LJGW01000111.1"/>
</dbReference>
<keyword evidence="4" id="KW-0456">Lyase</keyword>
<feature type="domain" description="Aminotransferase class I/classII large" evidence="6">
    <location>
        <begin position="44"/>
        <end position="375"/>
    </location>
</feature>
<dbReference type="InterPro" id="IPR015422">
    <property type="entry name" value="PyrdxlP-dep_Trfase_small"/>
</dbReference>
<keyword evidence="7" id="KW-0808">Transferase</keyword>
<accession>A0A1E7L9H3</accession>
<protein>
    <recommendedName>
        <fullName evidence="2">cysteine-S-conjugate beta-lyase</fullName>
        <ecNumber evidence="2">4.4.1.13</ecNumber>
    </recommendedName>
</protein>
<dbReference type="InterPro" id="IPR004839">
    <property type="entry name" value="Aminotransferase_I/II_large"/>
</dbReference>
<dbReference type="EMBL" id="LJGW01000111">
    <property type="protein sequence ID" value="OEV12814.1"/>
    <property type="molecule type" value="Genomic_DNA"/>
</dbReference>
<keyword evidence="8" id="KW-1185">Reference proteome</keyword>
<evidence type="ECO:0000313" key="8">
    <source>
        <dbReference type="Proteomes" id="UP000176005"/>
    </source>
</evidence>
<dbReference type="Proteomes" id="UP000176005">
    <property type="component" value="Unassembled WGS sequence"/>
</dbReference>
<evidence type="ECO:0000256" key="5">
    <source>
        <dbReference type="ARBA" id="ARBA00037974"/>
    </source>
</evidence>
<evidence type="ECO:0000256" key="3">
    <source>
        <dbReference type="ARBA" id="ARBA00022898"/>
    </source>
</evidence>
<dbReference type="PANTHER" id="PTHR43525:SF2">
    <property type="entry name" value="CYSTATHIONINE BETA-LYASE-RELATED"/>
    <property type="match status" value="1"/>
</dbReference>
<dbReference type="InterPro" id="IPR015421">
    <property type="entry name" value="PyrdxlP-dep_Trfase_major"/>
</dbReference>
<gene>
    <name evidence="7" type="ORF">AN218_06240</name>
</gene>
<reference evidence="7 8" key="1">
    <citation type="journal article" date="2016" name="Front. Microbiol.">
        <title>Comparative Genomics Analysis of Streptomyces Species Reveals Their Adaptation to the Marine Environment and Their Diversity at the Genomic Level.</title>
        <authorList>
            <person name="Tian X."/>
            <person name="Zhang Z."/>
            <person name="Yang T."/>
            <person name="Chen M."/>
            <person name="Li J."/>
            <person name="Chen F."/>
            <person name="Yang J."/>
            <person name="Li W."/>
            <person name="Zhang B."/>
            <person name="Zhang Z."/>
            <person name="Wu J."/>
            <person name="Zhang C."/>
            <person name="Long L."/>
            <person name="Xiao J."/>
        </authorList>
    </citation>
    <scope>NUCLEOTIDE SEQUENCE [LARGE SCALE GENOMIC DNA]</scope>
    <source>
        <strain evidence="7 8">SCSIO 10429</strain>
    </source>
</reference>
<comment type="caution">
    <text evidence="7">The sequence shown here is derived from an EMBL/GenBank/DDBJ whole genome shotgun (WGS) entry which is preliminary data.</text>
</comment>
<dbReference type="GO" id="GO:0030170">
    <property type="term" value="F:pyridoxal phosphate binding"/>
    <property type="evidence" value="ECO:0007669"/>
    <property type="project" value="InterPro"/>
</dbReference>
<dbReference type="SUPFAM" id="SSF53383">
    <property type="entry name" value="PLP-dependent transferases"/>
    <property type="match status" value="1"/>
</dbReference>
<dbReference type="GO" id="GO:0008483">
    <property type="term" value="F:transaminase activity"/>
    <property type="evidence" value="ECO:0007669"/>
    <property type="project" value="UniProtKB-KW"/>
</dbReference>
<dbReference type="EC" id="4.4.1.13" evidence="2"/>
<dbReference type="GO" id="GO:0047804">
    <property type="term" value="F:cysteine-S-conjugate beta-lyase activity"/>
    <property type="evidence" value="ECO:0007669"/>
    <property type="project" value="UniProtKB-EC"/>
</dbReference>
<dbReference type="CDD" id="cd00609">
    <property type="entry name" value="AAT_like"/>
    <property type="match status" value="1"/>
</dbReference>
<dbReference type="PATRIC" id="fig|518642.10.peg.6808"/>
<evidence type="ECO:0000256" key="4">
    <source>
        <dbReference type="ARBA" id="ARBA00023239"/>
    </source>
</evidence>
<evidence type="ECO:0000256" key="1">
    <source>
        <dbReference type="ARBA" id="ARBA00001933"/>
    </source>
</evidence>
<comment type="cofactor">
    <cofactor evidence="1">
        <name>pyridoxal 5'-phosphate</name>
        <dbReference type="ChEBI" id="CHEBI:597326"/>
    </cofactor>
</comment>
<organism evidence="7 8">
    <name type="scientific">Streptomyces nanshensis</name>
    <dbReference type="NCBI Taxonomy" id="518642"/>
    <lineage>
        <taxon>Bacteria</taxon>
        <taxon>Bacillati</taxon>
        <taxon>Actinomycetota</taxon>
        <taxon>Actinomycetes</taxon>
        <taxon>Kitasatosporales</taxon>
        <taxon>Streptomycetaceae</taxon>
        <taxon>Streptomyces</taxon>
    </lineage>
</organism>
<name>A0A1E7L9H3_9ACTN</name>
<evidence type="ECO:0000256" key="2">
    <source>
        <dbReference type="ARBA" id="ARBA00012224"/>
    </source>
</evidence>
<dbReference type="Gene3D" id="3.90.1150.10">
    <property type="entry name" value="Aspartate Aminotransferase, domain 1"/>
    <property type="match status" value="1"/>
</dbReference>
<evidence type="ECO:0000313" key="7">
    <source>
        <dbReference type="EMBL" id="OEV12814.1"/>
    </source>
</evidence>
<proteinExistence type="inferred from homology"/>
<dbReference type="Pfam" id="PF00155">
    <property type="entry name" value="Aminotran_1_2"/>
    <property type="match status" value="1"/>
</dbReference>
<evidence type="ECO:0000259" key="6">
    <source>
        <dbReference type="Pfam" id="PF00155"/>
    </source>
</evidence>
<dbReference type="Gene3D" id="3.40.640.10">
    <property type="entry name" value="Type I PLP-dependent aspartate aminotransferase-like (Major domain)"/>
    <property type="match status" value="1"/>
</dbReference>
<comment type="similarity">
    <text evidence="5">Belongs to the class-II pyridoxal-phosphate-dependent aminotransferase family. MalY/PatB cystathionine beta-lyase subfamily.</text>
</comment>
<keyword evidence="3" id="KW-0663">Pyridoxal phosphate</keyword>
<dbReference type="InterPro" id="IPR051798">
    <property type="entry name" value="Class-II_PLP-Dep_Aminotrans"/>
</dbReference>
<dbReference type="PANTHER" id="PTHR43525">
    <property type="entry name" value="PROTEIN MALY"/>
    <property type="match status" value="1"/>
</dbReference>
<dbReference type="AlphaFoldDB" id="A0A1E7L9H3"/>
<dbReference type="InterPro" id="IPR015424">
    <property type="entry name" value="PyrdxlP-dep_Trfase"/>
</dbReference>
<sequence>MAPRTTDLLDRDWLASLTPEELARRGSAKWRRVPGALGASVAEMDFGLAEPITEALVRAGRRGDFGYFPPALAERLNQATAQYQQTSYGWDVDPGRVHAVGDVIVGLETTIEWFTPPGSPVVVLTPAYMPFLTVPSRIHRPVIQVALREEHGTWKLDLEKIAAALQAGARLVVLCNPHNPIGKVYTGSELRSLADIVDRHGARVFADEIHAPLIYPGARHQCYAPLCELTDRHTITATSASKAWNIPGLKCAQLILGSGDQAVWEEVRHSASRGASNLGAVATITAYQEGAPWLAEVLRYLEGNRRLLSDQIGDQLPGVRWDAPDGTYLAWLDCRELGLAPSAAAHFLEKARVSVADGKLCGVAGEGFVRLNFATPAHILEQTLTAMGTSLISS</sequence>